<accession>A0ABT0H567</accession>
<sequence length="134" mass="15361">MTISKEDAIKHAQSKDNQDLLAKYRKEAANKQPVLANAYDLVYKAYKRQYAKTGNDILIIIANGWYFPTPEVHLYFEAHAGNYKLMQNNSSQYFNMVTYHTAQWTSGLGLETTPETISIQDAYGFHTIKVESFI</sequence>
<organism evidence="1 2">
    <name type="scientific">Psychroserpens algicola</name>
    <dbReference type="NCBI Taxonomy" id="1719034"/>
    <lineage>
        <taxon>Bacteria</taxon>
        <taxon>Pseudomonadati</taxon>
        <taxon>Bacteroidota</taxon>
        <taxon>Flavobacteriia</taxon>
        <taxon>Flavobacteriales</taxon>
        <taxon>Flavobacteriaceae</taxon>
        <taxon>Psychroserpens</taxon>
    </lineage>
</organism>
<protein>
    <submittedName>
        <fullName evidence="1">Uncharacterized protein</fullName>
    </submittedName>
</protein>
<reference evidence="1" key="1">
    <citation type="submission" date="2022-04" db="EMBL/GenBank/DDBJ databases">
        <authorList>
            <person name="Ren T."/>
        </authorList>
    </citation>
    <scope>NUCLEOTIDE SEQUENCE</scope>
    <source>
        <strain evidence="1">F63249</strain>
    </source>
</reference>
<evidence type="ECO:0000313" key="2">
    <source>
        <dbReference type="Proteomes" id="UP001203687"/>
    </source>
</evidence>
<keyword evidence="2" id="KW-1185">Reference proteome</keyword>
<dbReference type="EMBL" id="JALPQF010000002">
    <property type="protein sequence ID" value="MCK8479511.1"/>
    <property type="molecule type" value="Genomic_DNA"/>
</dbReference>
<dbReference type="Proteomes" id="UP001203687">
    <property type="component" value="Unassembled WGS sequence"/>
</dbReference>
<name>A0ABT0H567_9FLAO</name>
<dbReference type="RefSeq" id="WP_248411819.1">
    <property type="nucleotide sequence ID" value="NZ_JALPQF010000002.1"/>
</dbReference>
<comment type="caution">
    <text evidence="1">The sequence shown here is derived from an EMBL/GenBank/DDBJ whole genome shotgun (WGS) entry which is preliminary data.</text>
</comment>
<proteinExistence type="predicted"/>
<evidence type="ECO:0000313" key="1">
    <source>
        <dbReference type="EMBL" id="MCK8479511.1"/>
    </source>
</evidence>
<gene>
    <name evidence="1" type="ORF">MUY34_02700</name>
</gene>